<dbReference type="EMBL" id="CP000887">
    <property type="protein sequence ID" value="ACD71916.1"/>
    <property type="molecule type" value="Genomic_DNA"/>
</dbReference>
<dbReference type="KEGG" id="bmc:BAbS19_I03770"/>
<evidence type="ECO:0000313" key="2">
    <source>
        <dbReference type="Proteomes" id="UP000002565"/>
    </source>
</evidence>
<evidence type="ECO:0000313" key="1">
    <source>
        <dbReference type="EMBL" id="ACD71916.1"/>
    </source>
</evidence>
<proteinExistence type="predicted"/>
<reference evidence="1 2" key="1">
    <citation type="journal article" date="2008" name="PLoS ONE">
        <title>Genome sequence of Brucella abortus vaccine strain S19 compared to virulent strains yields candidate virulence genes.</title>
        <authorList>
            <person name="Crasta O.R."/>
            <person name="Folkerts O."/>
            <person name="Fei Z."/>
            <person name="Mane S.P."/>
            <person name="Evans C."/>
            <person name="Martino-Catt S."/>
            <person name="Bricker B."/>
            <person name="Yu G."/>
            <person name="Du L."/>
            <person name="Sobral B.W."/>
        </authorList>
    </citation>
    <scope>NUCLEOTIDE SEQUENCE [LARGE SCALE GENOMIC DNA]</scope>
    <source>
        <strain evidence="1 2">S19</strain>
    </source>
</reference>
<organism evidence="1 2">
    <name type="scientific">Brucella abortus (strain S19)</name>
    <dbReference type="NCBI Taxonomy" id="430066"/>
    <lineage>
        <taxon>Bacteria</taxon>
        <taxon>Pseudomonadati</taxon>
        <taxon>Pseudomonadota</taxon>
        <taxon>Alphaproteobacteria</taxon>
        <taxon>Hyphomicrobiales</taxon>
        <taxon>Brucellaceae</taxon>
        <taxon>Brucella/Ochrobactrum group</taxon>
        <taxon>Brucella</taxon>
    </lineage>
</organism>
<dbReference type="Proteomes" id="UP000002565">
    <property type="component" value="Chromosome 1"/>
</dbReference>
<dbReference type="HOGENOM" id="CLU_3266720_0_0_5"/>
<name>A0A0F6APB3_BRUA1</name>
<dbReference type="AlphaFoldDB" id="A0A0F6APB3"/>
<sequence>MQVQRIPVSSQPDCAPSLCFVALSNVSKRDQKSVQWTDFPA</sequence>
<accession>A0A0F6APB3</accession>
<protein>
    <submittedName>
        <fullName evidence="1">Uncharacterized protein</fullName>
    </submittedName>
</protein>
<gene>
    <name evidence="1" type="ordered locus">BAbS19_I03770</name>
</gene>